<keyword evidence="1" id="KW-1133">Transmembrane helix</keyword>
<evidence type="ECO:0000313" key="3">
    <source>
        <dbReference type="Proteomes" id="UP000582643"/>
    </source>
</evidence>
<dbReference type="AlphaFoldDB" id="A0A7W7XC93"/>
<keyword evidence="1" id="KW-0812">Transmembrane</keyword>
<name>A0A7W7XC93_9ACTN</name>
<dbReference type="Pfam" id="PF14087">
    <property type="entry name" value="DUF4267"/>
    <property type="match status" value="1"/>
</dbReference>
<evidence type="ECO:0008006" key="4">
    <source>
        <dbReference type="Google" id="ProtNLM"/>
    </source>
</evidence>
<evidence type="ECO:0000313" key="2">
    <source>
        <dbReference type="EMBL" id="MBB4982817.1"/>
    </source>
</evidence>
<dbReference type="InterPro" id="IPR025363">
    <property type="entry name" value="DUF4267"/>
</dbReference>
<keyword evidence="3" id="KW-1185">Reference proteome</keyword>
<accession>A0A7W7XC93</accession>
<evidence type="ECO:0000256" key="1">
    <source>
        <dbReference type="SAM" id="Phobius"/>
    </source>
</evidence>
<gene>
    <name evidence="2" type="ORF">GGE06_003749</name>
</gene>
<keyword evidence="1" id="KW-0472">Membrane</keyword>
<feature type="transmembrane region" description="Helical" evidence="1">
    <location>
        <begin position="46"/>
        <end position="68"/>
    </location>
</feature>
<proteinExistence type="predicted"/>
<sequence>MTMRRLATVLSVLIGLFCLSFGSQFLLDPETAAAGYGIPAWPQGDAAGYFWLKAFRDLADGVVVLALLALGHRRALAWVLLLFAIAPFGDATTVITYGGPYATALGVHAATGVTLLVTAGLLFASSSGGGKNGIVSNPREREGIRPLDRSAV</sequence>
<reference evidence="2 3" key="1">
    <citation type="submission" date="2020-08" db="EMBL/GenBank/DDBJ databases">
        <title>Genomic Encyclopedia of Type Strains, Phase III (KMG-III): the genomes of soil and plant-associated and newly described type strains.</title>
        <authorList>
            <person name="Whitman W."/>
        </authorList>
    </citation>
    <scope>NUCLEOTIDE SEQUENCE [LARGE SCALE GENOMIC DNA]</scope>
    <source>
        <strain evidence="2 3">SFB5A</strain>
    </source>
</reference>
<feature type="transmembrane region" description="Helical" evidence="1">
    <location>
        <begin position="75"/>
        <end position="95"/>
    </location>
</feature>
<comment type="caution">
    <text evidence="2">The sequence shown here is derived from an EMBL/GenBank/DDBJ whole genome shotgun (WGS) entry which is preliminary data.</text>
</comment>
<organism evidence="2 3">
    <name type="scientific">Streptomyces nymphaeiformis</name>
    <dbReference type="NCBI Taxonomy" id="2663842"/>
    <lineage>
        <taxon>Bacteria</taxon>
        <taxon>Bacillati</taxon>
        <taxon>Actinomycetota</taxon>
        <taxon>Actinomycetes</taxon>
        <taxon>Kitasatosporales</taxon>
        <taxon>Streptomycetaceae</taxon>
        <taxon>Streptomyces</taxon>
    </lineage>
</organism>
<protein>
    <recommendedName>
        <fullName evidence="4">Small membrane hydrophobic protein</fullName>
    </recommendedName>
</protein>
<feature type="transmembrane region" description="Helical" evidence="1">
    <location>
        <begin position="101"/>
        <end position="124"/>
    </location>
</feature>
<dbReference type="Proteomes" id="UP000582643">
    <property type="component" value="Unassembled WGS sequence"/>
</dbReference>
<dbReference type="EMBL" id="JACHJY010000005">
    <property type="protein sequence ID" value="MBB4982817.1"/>
    <property type="molecule type" value="Genomic_DNA"/>
</dbReference>